<evidence type="ECO:0000256" key="1">
    <source>
        <dbReference type="SAM" id="MobiDB-lite"/>
    </source>
</evidence>
<feature type="compositionally biased region" description="Pro residues" evidence="1">
    <location>
        <begin position="205"/>
        <end position="214"/>
    </location>
</feature>
<name>W3X207_PESFW</name>
<reference evidence="3" key="1">
    <citation type="journal article" date="2015" name="BMC Genomics">
        <title>Genomic and transcriptomic analysis of the endophytic fungus Pestalotiopsis fici reveals its lifestyle and high potential for synthesis of natural products.</title>
        <authorList>
            <person name="Wang X."/>
            <person name="Zhang X."/>
            <person name="Liu L."/>
            <person name="Xiang M."/>
            <person name="Wang W."/>
            <person name="Sun X."/>
            <person name="Che Y."/>
            <person name="Guo L."/>
            <person name="Liu G."/>
            <person name="Guo L."/>
            <person name="Wang C."/>
            <person name="Yin W.B."/>
            <person name="Stadler M."/>
            <person name="Zhang X."/>
            <person name="Liu X."/>
        </authorList>
    </citation>
    <scope>NUCLEOTIDE SEQUENCE [LARGE SCALE GENOMIC DNA]</scope>
    <source>
        <strain evidence="3">W106-1 / CGMCC3.15140</strain>
    </source>
</reference>
<evidence type="ECO:0000313" key="3">
    <source>
        <dbReference type="Proteomes" id="UP000030651"/>
    </source>
</evidence>
<dbReference type="EMBL" id="KI912113">
    <property type="protein sequence ID" value="ETS80049.1"/>
    <property type="molecule type" value="Genomic_DNA"/>
</dbReference>
<evidence type="ECO:0000313" key="2">
    <source>
        <dbReference type="EMBL" id="ETS80049.1"/>
    </source>
</evidence>
<keyword evidence="3" id="KW-1185">Reference proteome</keyword>
<gene>
    <name evidence="2" type="ORF">PFICI_07578</name>
</gene>
<organism evidence="2 3">
    <name type="scientific">Pestalotiopsis fici (strain W106-1 / CGMCC3.15140)</name>
    <dbReference type="NCBI Taxonomy" id="1229662"/>
    <lineage>
        <taxon>Eukaryota</taxon>
        <taxon>Fungi</taxon>
        <taxon>Dikarya</taxon>
        <taxon>Ascomycota</taxon>
        <taxon>Pezizomycotina</taxon>
        <taxon>Sordariomycetes</taxon>
        <taxon>Xylariomycetidae</taxon>
        <taxon>Amphisphaeriales</taxon>
        <taxon>Sporocadaceae</taxon>
        <taxon>Pestalotiopsis</taxon>
    </lineage>
</organism>
<proteinExistence type="predicted"/>
<dbReference type="AlphaFoldDB" id="W3X207"/>
<accession>W3X207</accession>
<dbReference type="HOGENOM" id="CLU_715917_0_0_1"/>
<sequence>MEYVDLGAEATRIFQVFTLLAQDSEQSKAVFHQAILDTLNSVKLAGGDKYSRIWVLYTIVTPAAKRAFGIESPAYNETKDVWYYLASNPSERFDVVAMIGTFGIPRPVQESFGILQTMTPPPAPQAHTPAASLSSTAWQAFADNLASAPREAPNPAYQIPLAPVIRAAPAPQAPPAPLTYPRPPDAWAAPTPVATPSSQARQAAPAPPAPPVPAAPGQAPPSQAASAPANQASQAPTAATQASQATPAAAICSSQASANPVLCLAPKPKSDSPCILAWFVSHTGRVQEYIYSLPPGCDYGLHIWPCVLRLQKILSITISGDGRQMRFRTYHNPPSRGLSPVSVALEAELALLRADDVYWMWIEECIRRNAISVVLARLMLQLLWQT</sequence>
<dbReference type="GeneID" id="19272591"/>
<dbReference type="KEGG" id="pfy:PFICI_07578"/>
<feature type="compositionally biased region" description="Low complexity" evidence="1">
    <location>
        <begin position="215"/>
        <end position="241"/>
    </location>
</feature>
<feature type="compositionally biased region" description="Low complexity" evidence="1">
    <location>
        <begin position="194"/>
        <end position="204"/>
    </location>
</feature>
<dbReference type="Proteomes" id="UP000030651">
    <property type="component" value="Unassembled WGS sequence"/>
</dbReference>
<dbReference type="InParanoid" id="W3X207"/>
<dbReference type="RefSeq" id="XP_007834350.1">
    <property type="nucleotide sequence ID" value="XM_007836159.1"/>
</dbReference>
<protein>
    <submittedName>
        <fullName evidence="2">Uncharacterized protein</fullName>
    </submittedName>
</protein>
<feature type="compositionally biased region" description="Pro residues" evidence="1">
    <location>
        <begin position="173"/>
        <end position="184"/>
    </location>
</feature>
<feature type="region of interest" description="Disordered" evidence="1">
    <location>
        <begin position="173"/>
        <end position="241"/>
    </location>
</feature>